<keyword evidence="6" id="KW-1185">Reference proteome</keyword>
<dbReference type="Pfam" id="PF13419">
    <property type="entry name" value="HAD_2"/>
    <property type="match status" value="1"/>
</dbReference>
<dbReference type="InterPro" id="IPR041492">
    <property type="entry name" value="HAD_2"/>
</dbReference>
<dbReference type="InterPro" id="IPR050155">
    <property type="entry name" value="HAD-like_hydrolase_sf"/>
</dbReference>
<dbReference type="STRING" id="44576.SAMN05421881_104726"/>
<dbReference type="EMBL" id="FNOY01000047">
    <property type="protein sequence ID" value="SDY62014.1"/>
    <property type="molecule type" value="Genomic_DNA"/>
</dbReference>
<evidence type="ECO:0000256" key="3">
    <source>
        <dbReference type="ARBA" id="ARBA00006171"/>
    </source>
</evidence>
<dbReference type="GO" id="GO:0008967">
    <property type="term" value="F:phosphoglycolate phosphatase activity"/>
    <property type="evidence" value="ECO:0007669"/>
    <property type="project" value="UniProtKB-EC"/>
</dbReference>
<dbReference type="Proteomes" id="UP000198640">
    <property type="component" value="Unassembled WGS sequence"/>
</dbReference>
<dbReference type="PANTHER" id="PTHR43434:SF1">
    <property type="entry name" value="PHOSPHOGLYCOLATE PHOSPHATASE"/>
    <property type="match status" value="1"/>
</dbReference>
<reference evidence="5 6" key="1">
    <citation type="submission" date="2016-10" db="EMBL/GenBank/DDBJ databases">
        <authorList>
            <person name="de Groot N.N."/>
        </authorList>
    </citation>
    <scope>NUCLEOTIDE SEQUENCE [LARGE SCALE GENOMIC DNA]</scope>
    <source>
        <strain evidence="5 6">Nm1</strain>
    </source>
</reference>
<dbReference type="InterPro" id="IPR036412">
    <property type="entry name" value="HAD-like_sf"/>
</dbReference>
<name>A0A1H3LDJ0_9PROT</name>
<dbReference type="OrthoDB" id="9800058at2"/>
<evidence type="ECO:0000256" key="2">
    <source>
        <dbReference type="ARBA" id="ARBA00004818"/>
    </source>
</evidence>
<sequence>MNTSIKPLQYWQAIIFDFDGVVVESGDIKAQAFAELYRDYGEAIAQAAVTYHRANGGMSRYRKFHYFQQQLLHKPPLTLEEEQTLDRRFSQLVMEAVIACQPVPGADTLIRQAAACMPLFVASGTPENELHVIVERRGLSSYFTEVRGAPALKETLVADILSTHALAAERVLMIGDALVDYESAQDNGVAFIGRVRPGDPNPFPEQVSTLPDLCQLTT</sequence>
<dbReference type="CDD" id="cd01427">
    <property type="entry name" value="HAD_like"/>
    <property type="match status" value="1"/>
</dbReference>
<evidence type="ECO:0000313" key="6">
    <source>
        <dbReference type="Proteomes" id="UP000198640"/>
    </source>
</evidence>
<organism evidence="5 6">
    <name type="scientific">Nitrosomonas halophila</name>
    <dbReference type="NCBI Taxonomy" id="44576"/>
    <lineage>
        <taxon>Bacteria</taxon>
        <taxon>Pseudomonadati</taxon>
        <taxon>Pseudomonadota</taxon>
        <taxon>Betaproteobacteria</taxon>
        <taxon>Nitrosomonadales</taxon>
        <taxon>Nitrosomonadaceae</taxon>
        <taxon>Nitrosomonas</taxon>
    </lineage>
</organism>
<evidence type="ECO:0000256" key="1">
    <source>
        <dbReference type="ARBA" id="ARBA00000830"/>
    </source>
</evidence>
<dbReference type="RefSeq" id="WP_090414929.1">
    <property type="nucleotide sequence ID" value="NZ_FNOY01000047.1"/>
</dbReference>
<comment type="similarity">
    <text evidence="3">Belongs to the HAD-like hydrolase superfamily. CbbY/CbbZ/Gph/YieH family.</text>
</comment>
<dbReference type="InterPro" id="IPR023214">
    <property type="entry name" value="HAD_sf"/>
</dbReference>
<dbReference type="AlphaFoldDB" id="A0A1H3LDJ0"/>
<dbReference type="GO" id="GO:0006281">
    <property type="term" value="P:DNA repair"/>
    <property type="evidence" value="ECO:0007669"/>
    <property type="project" value="TreeGrafter"/>
</dbReference>
<comment type="catalytic activity">
    <reaction evidence="1">
        <text>2-phosphoglycolate + H2O = glycolate + phosphate</text>
        <dbReference type="Rhea" id="RHEA:14369"/>
        <dbReference type="ChEBI" id="CHEBI:15377"/>
        <dbReference type="ChEBI" id="CHEBI:29805"/>
        <dbReference type="ChEBI" id="CHEBI:43474"/>
        <dbReference type="ChEBI" id="CHEBI:58033"/>
        <dbReference type="EC" id="3.1.3.18"/>
    </reaction>
</comment>
<dbReference type="PANTHER" id="PTHR43434">
    <property type="entry name" value="PHOSPHOGLYCOLATE PHOSPHATASE"/>
    <property type="match status" value="1"/>
</dbReference>
<dbReference type="EC" id="3.1.3.18" evidence="4"/>
<dbReference type="Gene3D" id="1.10.150.240">
    <property type="entry name" value="Putative phosphatase, domain 2"/>
    <property type="match status" value="1"/>
</dbReference>
<accession>A0A1H3LDJ0</accession>
<evidence type="ECO:0000256" key="4">
    <source>
        <dbReference type="ARBA" id="ARBA00013078"/>
    </source>
</evidence>
<dbReference type="SFLD" id="SFLDG01129">
    <property type="entry name" value="C1.5:_HAD__Beta-PGM__Phosphata"/>
    <property type="match status" value="1"/>
</dbReference>
<proteinExistence type="inferred from homology"/>
<dbReference type="SUPFAM" id="SSF56784">
    <property type="entry name" value="HAD-like"/>
    <property type="match status" value="1"/>
</dbReference>
<dbReference type="GO" id="GO:0005829">
    <property type="term" value="C:cytosol"/>
    <property type="evidence" value="ECO:0007669"/>
    <property type="project" value="TreeGrafter"/>
</dbReference>
<gene>
    <name evidence="5" type="ORF">SAMN05421881_104726</name>
</gene>
<dbReference type="InterPro" id="IPR023198">
    <property type="entry name" value="PGP-like_dom2"/>
</dbReference>
<protein>
    <recommendedName>
        <fullName evidence="4">phosphoglycolate phosphatase</fullName>
        <ecNumber evidence="4">3.1.3.18</ecNumber>
    </recommendedName>
</protein>
<comment type="pathway">
    <text evidence="2">Organic acid metabolism; glycolate biosynthesis; glycolate from 2-phosphoglycolate: step 1/1.</text>
</comment>
<dbReference type="SFLD" id="SFLDS00003">
    <property type="entry name" value="Haloacid_Dehalogenase"/>
    <property type="match status" value="1"/>
</dbReference>
<evidence type="ECO:0000313" key="5">
    <source>
        <dbReference type="EMBL" id="SDY62014.1"/>
    </source>
</evidence>
<dbReference type="Gene3D" id="3.40.50.1000">
    <property type="entry name" value="HAD superfamily/HAD-like"/>
    <property type="match status" value="1"/>
</dbReference>